<accession>A0AAF0EUL5</accession>
<name>A0AAF0EUL5_9BASI</name>
<feature type="compositionally biased region" description="Gly residues" evidence="1">
    <location>
        <begin position="350"/>
        <end position="364"/>
    </location>
</feature>
<reference evidence="2" key="1">
    <citation type="submission" date="2023-03" db="EMBL/GenBank/DDBJ databases">
        <title>Mating type loci evolution in Malassezia.</title>
        <authorList>
            <person name="Coelho M.A."/>
        </authorList>
    </citation>
    <scope>NUCLEOTIDE SEQUENCE</scope>
    <source>
        <strain evidence="2">CBS 9431</strain>
    </source>
</reference>
<dbReference type="RefSeq" id="XP_060120133.1">
    <property type="nucleotide sequence ID" value="XM_060264150.1"/>
</dbReference>
<feature type="compositionally biased region" description="Basic and acidic residues" evidence="1">
    <location>
        <begin position="103"/>
        <end position="128"/>
    </location>
</feature>
<organism evidence="2 3">
    <name type="scientific">Malassezia japonica</name>
    <dbReference type="NCBI Taxonomy" id="223818"/>
    <lineage>
        <taxon>Eukaryota</taxon>
        <taxon>Fungi</taxon>
        <taxon>Dikarya</taxon>
        <taxon>Basidiomycota</taxon>
        <taxon>Ustilaginomycotina</taxon>
        <taxon>Malasseziomycetes</taxon>
        <taxon>Malasseziales</taxon>
        <taxon>Malasseziaceae</taxon>
        <taxon>Malassezia</taxon>
    </lineage>
</organism>
<dbReference type="Proteomes" id="UP001217754">
    <property type="component" value="Chromosome 1"/>
</dbReference>
<evidence type="ECO:0000313" key="3">
    <source>
        <dbReference type="Proteomes" id="UP001217754"/>
    </source>
</evidence>
<feature type="compositionally biased region" description="Low complexity" evidence="1">
    <location>
        <begin position="405"/>
        <end position="422"/>
    </location>
</feature>
<feature type="region of interest" description="Disordered" evidence="1">
    <location>
        <begin position="48"/>
        <end position="212"/>
    </location>
</feature>
<dbReference type="GeneID" id="85223827"/>
<dbReference type="AlphaFoldDB" id="A0AAF0EUL5"/>
<feature type="compositionally biased region" description="Basic and acidic residues" evidence="1">
    <location>
        <begin position="58"/>
        <end position="81"/>
    </location>
</feature>
<feature type="compositionally biased region" description="Basic and acidic residues" evidence="1">
    <location>
        <begin position="149"/>
        <end position="168"/>
    </location>
</feature>
<feature type="compositionally biased region" description="Low complexity" evidence="1">
    <location>
        <begin position="249"/>
        <end position="273"/>
    </location>
</feature>
<feature type="region of interest" description="Disordered" evidence="1">
    <location>
        <begin position="227"/>
        <end position="426"/>
    </location>
</feature>
<gene>
    <name evidence="2" type="ORF">MJAP1_000178</name>
</gene>
<evidence type="ECO:0000256" key="1">
    <source>
        <dbReference type="SAM" id="MobiDB-lite"/>
    </source>
</evidence>
<proteinExistence type="predicted"/>
<keyword evidence="3" id="KW-1185">Reference proteome</keyword>
<protein>
    <submittedName>
        <fullName evidence="2">Uncharacterized protein</fullName>
    </submittedName>
</protein>
<dbReference type="EMBL" id="CP119958">
    <property type="protein sequence ID" value="WFD37236.1"/>
    <property type="molecule type" value="Genomic_DNA"/>
</dbReference>
<evidence type="ECO:0000313" key="2">
    <source>
        <dbReference type="EMBL" id="WFD37236.1"/>
    </source>
</evidence>
<sequence>MADAGAEAPSRVYSRHTLLRLSQSPLVHVPDGTPPFDEWYGAWRPYTPRGLGSGMHDMPGKREMRQRRGDGRGEPLSDGSRRFPTPKGTFVPAPAPRRGGASKGEERARRGEEVRDLAWRRTGEERGDMPAWMAEDAGTPRTPGGRVDSIQEFKAQLRERERREKGEPEPEQAQQRGMYEDLAQPEESDGHSSRFAKFFHSDQGKGDAQASNQAAVEIDLFSLLSGKKEQKPSSAASTPAAPAPPALAPAPKQAPSAPQTPQAAPAGGAPSAADMASMQMLMAKLMGGRTQSPAATPPRASSGTATPSAPPSGAHGSPAPAAQAAQNAPSQMALFQQLLHQSSRPRDGDGAGAGAPPGLGGGGWPMAMPRPGAPPGGPHGAHPGGPPGGPPGLYGAPPGVPPQGWPVAARPPGAPPGLAGMPGAPPGMHPPPAMPYAFPGHAVPPGWMPERRE</sequence>
<feature type="compositionally biased region" description="Low complexity" evidence="1">
    <location>
        <begin position="290"/>
        <end position="331"/>
    </location>
</feature>